<dbReference type="EMBL" id="MCGE01000022">
    <property type="protein sequence ID" value="ORZ11192.1"/>
    <property type="molecule type" value="Genomic_DNA"/>
</dbReference>
<evidence type="ECO:0000313" key="2">
    <source>
        <dbReference type="EMBL" id="ORZ11192.1"/>
    </source>
</evidence>
<sequence length="113" mass="12423">MEVLEAMDPADKIAWCGKTLTATLLVTIFLQNQVDVVVVLVVGVRRPRLGSMMLMNDQQPAVAVVVMVAMVIHVVLRGRRLAQCLGFLVQERTGKRDSDKNAIAEGGKEFFVV</sequence>
<dbReference type="AlphaFoldDB" id="A0A1X2I7V5"/>
<evidence type="ECO:0000256" key="1">
    <source>
        <dbReference type="SAM" id="Phobius"/>
    </source>
</evidence>
<keyword evidence="1" id="KW-0472">Membrane</keyword>
<keyword evidence="3" id="KW-1185">Reference proteome</keyword>
<comment type="caution">
    <text evidence="2">The sequence shown here is derived from an EMBL/GenBank/DDBJ whole genome shotgun (WGS) entry which is preliminary data.</text>
</comment>
<dbReference type="Proteomes" id="UP000193560">
    <property type="component" value="Unassembled WGS sequence"/>
</dbReference>
<feature type="transmembrane region" description="Helical" evidence="1">
    <location>
        <begin position="58"/>
        <end position="76"/>
    </location>
</feature>
<organism evidence="2 3">
    <name type="scientific">Absidia repens</name>
    <dbReference type="NCBI Taxonomy" id="90262"/>
    <lineage>
        <taxon>Eukaryota</taxon>
        <taxon>Fungi</taxon>
        <taxon>Fungi incertae sedis</taxon>
        <taxon>Mucoromycota</taxon>
        <taxon>Mucoromycotina</taxon>
        <taxon>Mucoromycetes</taxon>
        <taxon>Mucorales</taxon>
        <taxon>Cunninghamellaceae</taxon>
        <taxon>Absidia</taxon>
    </lineage>
</organism>
<protein>
    <submittedName>
        <fullName evidence="2">Uncharacterized protein</fullName>
    </submittedName>
</protein>
<proteinExistence type="predicted"/>
<accession>A0A1X2I7V5</accession>
<keyword evidence="1" id="KW-0812">Transmembrane</keyword>
<gene>
    <name evidence="2" type="ORF">BCR42DRAFT_103994</name>
</gene>
<evidence type="ECO:0000313" key="3">
    <source>
        <dbReference type="Proteomes" id="UP000193560"/>
    </source>
</evidence>
<keyword evidence="1" id="KW-1133">Transmembrane helix</keyword>
<name>A0A1X2I7V5_9FUNG</name>
<reference evidence="2 3" key="1">
    <citation type="submission" date="2016-07" db="EMBL/GenBank/DDBJ databases">
        <title>Pervasive Adenine N6-methylation of Active Genes in Fungi.</title>
        <authorList>
            <consortium name="DOE Joint Genome Institute"/>
            <person name="Mondo S.J."/>
            <person name="Dannebaum R.O."/>
            <person name="Kuo R.C."/>
            <person name="Labutti K."/>
            <person name="Haridas S."/>
            <person name="Kuo A."/>
            <person name="Salamov A."/>
            <person name="Ahrendt S.R."/>
            <person name="Lipzen A."/>
            <person name="Sullivan W."/>
            <person name="Andreopoulos W.B."/>
            <person name="Clum A."/>
            <person name="Lindquist E."/>
            <person name="Daum C."/>
            <person name="Ramamoorthy G.K."/>
            <person name="Gryganskyi A."/>
            <person name="Culley D."/>
            <person name="Magnuson J.K."/>
            <person name="James T.Y."/>
            <person name="O'Malley M.A."/>
            <person name="Stajich J.E."/>
            <person name="Spatafora J.W."/>
            <person name="Visel A."/>
            <person name="Grigoriev I.V."/>
        </authorList>
    </citation>
    <scope>NUCLEOTIDE SEQUENCE [LARGE SCALE GENOMIC DNA]</scope>
    <source>
        <strain evidence="2 3">NRRL 1336</strain>
    </source>
</reference>